<dbReference type="SMART" id="SM00086">
    <property type="entry name" value="PAC"/>
    <property type="match status" value="1"/>
</dbReference>
<evidence type="ECO:0000259" key="4">
    <source>
        <dbReference type="PROSITE" id="PS50887"/>
    </source>
</evidence>
<dbReference type="CDD" id="cd00130">
    <property type="entry name" value="PAS"/>
    <property type="match status" value="2"/>
</dbReference>
<dbReference type="InterPro" id="IPR013656">
    <property type="entry name" value="PAS_4"/>
</dbReference>
<protein>
    <submittedName>
        <fullName evidence="5">Diguanylate cyclase</fullName>
        <ecNumber evidence="5">2.7.7.65</ecNumber>
    </submittedName>
</protein>
<dbReference type="Gene3D" id="3.30.450.20">
    <property type="entry name" value="PAS domain"/>
    <property type="match status" value="2"/>
</dbReference>
<feature type="domain" description="PAC" evidence="3">
    <location>
        <begin position="434"/>
        <end position="486"/>
    </location>
</feature>
<evidence type="ECO:0000313" key="6">
    <source>
        <dbReference type="Proteomes" id="UP001482231"/>
    </source>
</evidence>
<dbReference type="PROSITE" id="PS50112">
    <property type="entry name" value="PAS"/>
    <property type="match status" value="2"/>
</dbReference>
<dbReference type="EMBL" id="JBAJEX010000007">
    <property type="protein sequence ID" value="MEO1767489.1"/>
    <property type="molecule type" value="Genomic_DNA"/>
</dbReference>
<dbReference type="PANTHER" id="PTHR46663:SF3">
    <property type="entry name" value="SLL0267 PROTEIN"/>
    <property type="match status" value="1"/>
</dbReference>
<dbReference type="InterPro" id="IPR001610">
    <property type="entry name" value="PAC"/>
</dbReference>
<dbReference type="InterPro" id="IPR000700">
    <property type="entry name" value="PAS-assoc_C"/>
</dbReference>
<dbReference type="RefSeq" id="WP_347308598.1">
    <property type="nucleotide sequence ID" value="NZ_JBAJEX010000007.1"/>
</dbReference>
<dbReference type="InterPro" id="IPR043128">
    <property type="entry name" value="Rev_trsase/Diguanyl_cyclase"/>
</dbReference>
<sequence>MLLTPHFHRRLPRALLALALIALIETVIMLALDRLLPEDTTPLWLNTAADVLALTLLAAPIFWWLFVHPSRTALEESEENTHALLDAIEESALLLSPDGTVLAINQTGARRLGQTPHAMVGRPLWDFLPPDVSATRSAQLGEAVRTARAVVFEDTRAGRSYRITLHPIAGPRGVRLVAAYAQDTTESRRLAAMERLLREADEYILRGASSQTIMTFICEQVAREFGFALAWFGQREQNGGVRLVAAAGPATALREELMAIGVRWDDSATGRGPTGSAIRLARMQITRVDAPDFRPWVAAARQHGLTSAASLPLVIRGEIWGAFTVYATQPEAFEDAQLRRVLEHIAARAAVALEASFQQEELRLLSTALARAANAVFITDREGRIQWVNEAFSRLSGYSAAEAIGATPRLLKSGVHDAAYYEKLWSTILAGEVFTSQTTERRKDGSLYTVRQIITPIRNEEGAITHFIATHEDISDALAAQARIEHMAHFDAVTGLPNRSLFFDRLKQALARTRRNGEKLALFFLDLDRFKPVNDRYGHAVGDALLAAVAERLTRCVRESDTVARIAGDEFTVLLPGITGREDAARVAAKILKAIGEPFQEGGHTLHIGASIGIALFPDDAADGEALLRCADDAMYQAKAAGRNTYRFHRDAPAN</sequence>
<evidence type="ECO:0000259" key="2">
    <source>
        <dbReference type="PROSITE" id="PS50112"/>
    </source>
</evidence>
<dbReference type="CDD" id="cd01949">
    <property type="entry name" value="GGDEF"/>
    <property type="match status" value="1"/>
</dbReference>
<keyword evidence="5" id="KW-0808">Transferase</keyword>
<dbReference type="PROSITE" id="PS50113">
    <property type="entry name" value="PAC"/>
    <property type="match status" value="1"/>
</dbReference>
<comment type="caution">
    <text evidence="5">The sequence shown here is derived from an EMBL/GenBank/DDBJ whole genome shotgun (WGS) entry which is preliminary data.</text>
</comment>
<organism evidence="5 6">
    <name type="scientific">Thiobacter aerophilum</name>
    <dbReference type="NCBI Taxonomy" id="3121275"/>
    <lineage>
        <taxon>Bacteria</taxon>
        <taxon>Pseudomonadati</taxon>
        <taxon>Pseudomonadota</taxon>
        <taxon>Betaproteobacteria</taxon>
        <taxon>Burkholderiales</taxon>
        <taxon>Thiobacteraceae</taxon>
        <taxon>Thiobacter</taxon>
    </lineage>
</organism>
<feature type="domain" description="PAS" evidence="2">
    <location>
        <begin position="77"/>
        <end position="147"/>
    </location>
</feature>
<dbReference type="SUPFAM" id="SSF55781">
    <property type="entry name" value="GAF domain-like"/>
    <property type="match status" value="1"/>
</dbReference>
<dbReference type="InterPro" id="IPR052163">
    <property type="entry name" value="DGC-Regulatory_Protein"/>
</dbReference>
<evidence type="ECO:0000256" key="1">
    <source>
        <dbReference type="SAM" id="Phobius"/>
    </source>
</evidence>
<keyword evidence="6" id="KW-1185">Reference proteome</keyword>
<dbReference type="PANTHER" id="PTHR46663">
    <property type="entry name" value="DIGUANYLATE CYCLASE DGCT-RELATED"/>
    <property type="match status" value="1"/>
</dbReference>
<dbReference type="Proteomes" id="UP001482231">
    <property type="component" value="Unassembled WGS sequence"/>
</dbReference>
<dbReference type="Gene3D" id="3.30.70.270">
    <property type="match status" value="1"/>
</dbReference>
<dbReference type="PROSITE" id="PS50887">
    <property type="entry name" value="GGDEF"/>
    <property type="match status" value="1"/>
</dbReference>
<name>A0ABV0EFW3_9BURK</name>
<dbReference type="NCBIfam" id="TIGR00229">
    <property type="entry name" value="sensory_box"/>
    <property type="match status" value="1"/>
</dbReference>
<keyword evidence="1" id="KW-0472">Membrane</keyword>
<feature type="domain" description="PAS" evidence="2">
    <location>
        <begin position="361"/>
        <end position="405"/>
    </location>
</feature>
<feature type="transmembrane region" description="Helical" evidence="1">
    <location>
        <begin position="44"/>
        <end position="67"/>
    </location>
</feature>
<dbReference type="EC" id="2.7.7.65" evidence="5"/>
<dbReference type="InterPro" id="IPR000014">
    <property type="entry name" value="PAS"/>
</dbReference>
<evidence type="ECO:0000313" key="5">
    <source>
        <dbReference type="EMBL" id="MEO1767489.1"/>
    </source>
</evidence>
<dbReference type="InterPro" id="IPR029787">
    <property type="entry name" value="Nucleotide_cyclase"/>
</dbReference>
<feature type="transmembrane region" description="Helical" evidence="1">
    <location>
        <begin position="12"/>
        <end position="32"/>
    </location>
</feature>
<keyword evidence="1" id="KW-1133">Transmembrane helix</keyword>
<dbReference type="GO" id="GO:0052621">
    <property type="term" value="F:diguanylate cyclase activity"/>
    <property type="evidence" value="ECO:0007669"/>
    <property type="project" value="UniProtKB-EC"/>
</dbReference>
<keyword evidence="5" id="KW-0548">Nucleotidyltransferase</keyword>
<feature type="domain" description="GGDEF" evidence="4">
    <location>
        <begin position="518"/>
        <end position="651"/>
    </location>
</feature>
<proteinExistence type="predicted"/>
<dbReference type="Gene3D" id="3.30.450.40">
    <property type="match status" value="1"/>
</dbReference>
<accession>A0ABV0EFW3</accession>
<evidence type="ECO:0000259" key="3">
    <source>
        <dbReference type="PROSITE" id="PS50113"/>
    </source>
</evidence>
<dbReference type="InterPro" id="IPR000160">
    <property type="entry name" value="GGDEF_dom"/>
</dbReference>
<dbReference type="Pfam" id="PF00990">
    <property type="entry name" value="GGDEF"/>
    <property type="match status" value="1"/>
</dbReference>
<dbReference type="InterPro" id="IPR029016">
    <property type="entry name" value="GAF-like_dom_sf"/>
</dbReference>
<dbReference type="InterPro" id="IPR003018">
    <property type="entry name" value="GAF"/>
</dbReference>
<dbReference type="SMART" id="SM00267">
    <property type="entry name" value="GGDEF"/>
    <property type="match status" value="1"/>
</dbReference>
<dbReference type="SMART" id="SM00065">
    <property type="entry name" value="GAF"/>
    <property type="match status" value="1"/>
</dbReference>
<reference evidence="5 6" key="1">
    <citation type="submission" date="2024-02" db="EMBL/GenBank/DDBJ databases">
        <title>New thermophilic sulfur-oxidizing bacteria from a hot springs of the Uzon caldera (Kamchatka, Russia).</title>
        <authorList>
            <person name="Dukat A.M."/>
            <person name="Elcheninov A.G."/>
            <person name="Frolov E.N."/>
        </authorList>
    </citation>
    <scope>NUCLEOTIDE SEQUENCE [LARGE SCALE GENOMIC DNA]</scope>
    <source>
        <strain evidence="5 6">AK1</strain>
    </source>
</reference>
<dbReference type="SUPFAM" id="SSF55785">
    <property type="entry name" value="PYP-like sensor domain (PAS domain)"/>
    <property type="match status" value="2"/>
</dbReference>
<dbReference type="NCBIfam" id="TIGR00254">
    <property type="entry name" value="GGDEF"/>
    <property type="match status" value="1"/>
</dbReference>
<keyword evidence="1" id="KW-0812">Transmembrane</keyword>
<dbReference type="SMART" id="SM00091">
    <property type="entry name" value="PAS"/>
    <property type="match status" value="2"/>
</dbReference>
<dbReference type="Pfam" id="PF13185">
    <property type="entry name" value="GAF_2"/>
    <property type="match status" value="1"/>
</dbReference>
<dbReference type="Pfam" id="PF00989">
    <property type="entry name" value="PAS"/>
    <property type="match status" value="1"/>
</dbReference>
<dbReference type="InterPro" id="IPR013767">
    <property type="entry name" value="PAS_fold"/>
</dbReference>
<dbReference type="InterPro" id="IPR035965">
    <property type="entry name" value="PAS-like_dom_sf"/>
</dbReference>
<dbReference type="SUPFAM" id="SSF55073">
    <property type="entry name" value="Nucleotide cyclase"/>
    <property type="match status" value="1"/>
</dbReference>
<dbReference type="Pfam" id="PF08448">
    <property type="entry name" value="PAS_4"/>
    <property type="match status" value="1"/>
</dbReference>
<gene>
    <name evidence="5" type="ORF">V6E02_09730</name>
</gene>